<organism evidence="2 3">
    <name type="scientific">Parabacteroides distasonis</name>
    <dbReference type="NCBI Taxonomy" id="823"/>
    <lineage>
        <taxon>Bacteria</taxon>
        <taxon>Pseudomonadati</taxon>
        <taxon>Bacteroidota</taxon>
        <taxon>Bacteroidia</taxon>
        <taxon>Bacteroidales</taxon>
        <taxon>Tannerellaceae</taxon>
        <taxon>Parabacteroides</taxon>
    </lineage>
</organism>
<proteinExistence type="predicted"/>
<dbReference type="EMBL" id="NFJX01000006">
    <property type="protein sequence ID" value="OUP19691.1"/>
    <property type="molecule type" value="Genomic_DNA"/>
</dbReference>
<evidence type="ECO:0000313" key="3">
    <source>
        <dbReference type="Proteomes" id="UP000195950"/>
    </source>
</evidence>
<gene>
    <name evidence="2" type="ORF">B5F32_09280</name>
</gene>
<reference evidence="3" key="1">
    <citation type="submission" date="2017-04" db="EMBL/GenBank/DDBJ databases">
        <title>Function of individual gut microbiota members based on whole genome sequencing of pure cultures obtained from chicken caecum.</title>
        <authorList>
            <person name="Medvecky M."/>
            <person name="Cejkova D."/>
            <person name="Polansky O."/>
            <person name="Karasova D."/>
            <person name="Kubasova T."/>
            <person name="Cizek A."/>
            <person name="Rychlik I."/>
        </authorList>
    </citation>
    <scope>NUCLEOTIDE SEQUENCE [LARGE SCALE GENOMIC DNA]</scope>
    <source>
        <strain evidence="3">An199</strain>
    </source>
</reference>
<dbReference type="PANTHER" id="PTHR21666:SF270">
    <property type="entry name" value="MUREIN HYDROLASE ACTIVATOR ENVC"/>
    <property type="match status" value="1"/>
</dbReference>
<dbReference type="GO" id="GO:0004222">
    <property type="term" value="F:metalloendopeptidase activity"/>
    <property type="evidence" value="ECO:0007669"/>
    <property type="project" value="TreeGrafter"/>
</dbReference>
<evidence type="ECO:0000259" key="1">
    <source>
        <dbReference type="Pfam" id="PF01551"/>
    </source>
</evidence>
<sequence length="138" mass="15433">MADYPVLFPLDGRRTRYRVSSGFGDRRHPLKGRRIFHKGVDLAAPYGEPVYAAGNGKASEAGYSPSYGWFVHIRHEGGYSTLYAHMSRILVRKGETVRIGQRIGKVGSTGVSTGNHLHFELQKNGRLLDPVKWFGGRF</sequence>
<dbReference type="InterPro" id="IPR011055">
    <property type="entry name" value="Dup_hybrid_motif"/>
</dbReference>
<dbReference type="AlphaFoldDB" id="A0A1Y4IPU9"/>
<dbReference type="PANTHER" id="PTHR21666">
    <property type="entry name" value="PEPTIDASE-RELATED"/>
    <property type="match status" value="1"/>
</dbReference>
<protein>
    <submittedName>
        <fullName evidence="2">Peptidase M23</fullName>
    </submittedName>
</protein>
<dbReference type="InterPro" id="IPR016047">
    <property type="entry name" value="M23ase_b-sheet_dom"/>
</dbReference>
<name>A0A1Y4IPU9_PARDI</name>
<dbReference type="SUPFAM" id="SSF51261">
    <property type="entry name" value="Duplicated hybrid motif"/>
    <property type="match status" value="1"/>
</dbReference>
<accession>A0A1Y4IPU9</accession>
<dbReference type="Pfam" id="PF01551">
    <property type="entry name" value="Peptidase_M23"/>
    <property type="match status" value="1"/>
</dbReference>
<dbReference type="Gene3D" id="2.70.70.10">
    <property type="entry name" value="Glucose Permease (Domain IIA)"/>
    <property type="match status" value="1"/>
</dbReference>
<dbReference type="CDD" id="cd12797">
    <property type="entry name" value="M23_peptidase"/>
    <property type="match status" value="1"/>
</dbReference>
<dbReference type="InterPro" id="IPR050570">
    <property type="entry name" value="Cell_wall_metabolism_enzyme"/>
</dbReference>
<feature type="domain" description="M23ase beta-sheet core" evidence="1">
    <location>
        <begin position="36"/>
        <end position="130"/>
    </location>
</feature>
<dbReference type="Proteomes" id="UP000195950">
    <property type="component" value="Unassembled WGS sequence"/>
</dbReference>
<evidence type="ECO:0000313" key="2">
    <source>
        <dbReference type="EMBL" id="OUP19691.1"/>
    </source>
</evidence>
<comment type="caution">
    <text evidence="2">The sequence shown here is derived from an EMBL/GenBank/DDBJ whole genome shotgun (WGS) entry which is preliminary data.</text>
</comment>